<feature type="transmembrane region" description="Helical" evidence="1">
    <location>
        <begin position="48"/>
        <end position="74"/>
    </location>
</feature>
<accession>A0A914QV57</accession>
<keyword evidence="1" id="KW-0812">Transmembrane</keyword>
<keyword evidence="1" id="KW-1133">Transmembrane helix</keyword>
<feature type="transmembrane region" description="Helical" evidence="1">
    <location>
        <begin position="192"/>
        <end position="217"/>
    </location>
</feature>
<protein>
    <submittedName>
        <fullName evidence="3">Uncharacterized protein</fullName>
    </submittedName>
</protein>
<sequence>MEYSWLILAYGTNMIAGTIASGLWIWFFKNYSTYFSAKYRNIPKSLKLFLFTSCLPAALIITFGSIIFSLYFFITNDETDIIFKVIRLTVAMGAQHLRGSLVVLVIERIVSTVDLEKHSKRLPGFGLFIVLTLCSYLSSLLYMIPSITLIILHILIIVIAKILSMRNRKMYNLLAYRVSLRQRYQIVENIKILVILWPKIVIFTVVGPLGVIAAATYNFSTGGVAPTCLFLITYNLAFILILMYKMKNIVKIKSRIVSIGEKKSQVISPLGQKLPIYVTTDTYFVSLQQQWN</sequence>
<dbReference type="PANTHER" id="PTHR47518">
    <property type="entry name" value="SERPENTINE RECEPTOR CLASS EPSILON-13-RELATED"/>
    <property type="match status" value="1"/>
</dbReference>
<proteinExistence type="predicted"/>
<feature type="transmembrane region" description="Helical" evidence="1">
    <location>
        <begin position="223"/>
        <end position="244"/>
    </location>
</feature>
<dbReference type="PANTHER" id="PTHR47518:SF9">
    <property type="entry name" value="SERPENTINE RECEPTOR, CLASS T"/>
    <property type="match status" value="1"/>
</dbReference>
<evidence type="ECO:0000256" key="1">
    <source>
        <dbReference type="SAM" id="Phobius"/>
    </source>
</evidence>
<dbReference type="Proteomes" id="UP000887578">
    <property type="component" value="Unplaced"/>
</dbReference>
<feature type="transmembrane region" description="Helical" evidence="1">
    <location>
        <begin position="6"/>
        <end position="27"/>
    </location>
</feature>
<reference evidence="3" key="1">
    <citation type="submission" date="2022-11" db="UniProtKB">
        <authorList>
            <consortium name="WormBaseParasite"/>
        </authorList>
    </citation>
    <scope>IDENTIFICATION</scope>
</reference>
<feature type="transmembrane region" description="Helical" evidence="1">
    <location>
        <begin position="144"/>
        <end position="163"/>
    </location>
</feature>
<dbReference type="InterPro" id="IPR052854">
    <property type="entry name" value="Serpentine_rcpt_epsilon"/>
</dbReference>
<evidence type="ECO:0000313" key="2">
    <source>
        <dbReference type="Proteomes" id="UP000887578"/>
    </source>
</evidence>
<organism evidence="2 3">
    <name type="scientific">Panagrolaimus davidi</name>
    <dbReference type="NCBI Taxonomy" id="227884"/>
    <lineage>
        <taxon>Eukaryota</taxon>
        <taxon>Metazoa</taxon>
        <taxon>Ecdysozoa</taxon>
        <taxon>Nematoda</taxon>
        <taxon>Chromadorea</taxon>
        <taxon>Rhabditida</taxon>
        <taxon>Tylenchina</taxon>
        <taxon>Panagrolaimomorpha</taxon>
        <taxon>Panagrolaimoidea</taxon>
        <taxon>Panagrolaimidae</taxon>
        <taxon>Panagrolaimus</taxon>
    </lineage>
</organism>
<keyword evidence="1" id="KW-0472">Membrane</keyword>
<name>A0A914QV57_9BILA</name>
<dbReference type="WBParaSite" id="PDA_v2.g7632.t1">
    <property type="protein sequence ID" value="PDA_v2.g7632.t1"/>
    <property type="gene ID" value="PDA_v2.g7632"/>
</dbReference>
<evidence type="ECO:0000313" key="3">
    <source>
        <dbReference type="WBParaSite" id="PDA_v2.g7632.t1"/>
    </source>
</evidence>
<keyword evidence="2" id="KW-1185">Reference proteome</keyword>
<dbReference type="AlphaFoldDB" id="A0A914QV57"/>